<comment type="caution">
    <text evidence="1">The sequence shown here is derived from an EMBL/GenBank/DDBJ whole genome shotgun (WGS) entry which is preliminary data.</text>
</comment>
<accession>A0AC60PFT7</accession>
<gene>
    <name evidence="1" type="ORF">HPB47_004852</name>
</gene>
<sequence length="352" mass="39467">MKCSMRSQLNQAGRPTVKDCKPLSSSCTECSMRVRPFERAVEESAADSHFPGPVMAYANRRRDDYHQLQHYIVYFRGTCWKNALVIRSLLFVGCAKKRVHCVAISYGAVTNQPIYFFHYCDLSATEKKSACFRQLFALSVNSINRYVDKACETSRCLIETEDVDYAGHFVECAVATILGSRFSFVAFVLQTTAIAGAPHEVKITICRSEVDQASYSCKAVHAPFRGAMEASWDLDATPKPGSKYPRLLGSLDELRELAVRRIVGLPLEEVLRRLQKSKRNEDIEDIKRSSEGKGHSRHQGSSLQSPRTRTSHVVTPRSKHPSRPVSQKNAGTEQLSRSHAKTQTPPLVSIVR</sequence>
<evidence type="ECO:0000313" key="1">
    <source>
        <dbReference type="EMBL" id="KAG0418438.1"/>
    </source>
</evidence>
<dbReference type="EMBL" id="JABSTQ010010736">
    <property type="protein sequence ID" value="KAG0418438.1"/>
    <property type="molecule type" value="Genomic_DNA"/>
</dbReference>
<protein>
    <submittedName>
        <fullName evidence="1">Uncharacterized protein</fullName>
    </submittedName>
</protein>
<evidence type="ECO:0000313" key="2">
    <source>
        <dbReference type="Proteomes" id="UP000805193"/>
    </source>
</evidence>
<proteinExistence type="predicted"/>
<dbReference type="Proteomes" id="UP000805193">
    <property type="component" value="Unassembled WGS sequence"/>
</dbReference>
<keyword evidence="2" id="KW-1185">Reference proteome</keyword>
<reference evidence="1 2" key="1">
    <citation type="journal article" date="2020" name="Cell">
        <title>Large-Scale Comparative Analyses of Tick Genomes Elucidate Their Genetic Diversity and Vector Capacities.</title>
        <authorList>
            <consortium name="Tick Genome and Microbiome Consortium (TIGMIC)"/>
            <person name="Jia N."/>
            <person name="Wang J."/>
            <person name="Shi W."/>
            <person name="Du L."/>
            <person name="Sun Y."/>
            <person name="Zhan W."/>
            <person name="Jiang J.F."/>
            <person name="Wang Q."/>
            <person name="Zhang B."/>
            <person name="Ji P."/>
            <person name="Bell-Sakyi L."/>
            <person name="Cui X.M."/>
            <person name="Yuan T.T."/>
            <person name="Jiang B.G."/>
            <person name="Yang W.F."/>
            <person name="Lam T.T."/>
            <person name="Chang Q.C."/>
            <person name="Ding S.J."/>
            <person name="Wang X.J."/>
            <person name="Zhu J.G."/>
            <person name="Ruan X.D."/>
            <person name="Zhao L."/>
            <person name="Wei J.T."/>
            <person name="Ye R.Z."/>
            <person name="Que T.C."/>
            <person name="Du C.H."/>
            <person name="Zhou Y.H."/>
            <person name="Cheng J.X."/>
            <person name="Dai P.F."/>
            <person name="Guo W.B."/>
            <person name="Han X.H."/>
            <person name="Huang E.J."/>
            <person name="Li L.F."/>
            <person name="Wei W."/>
            <person name="Gao Y.C."/>
            <person name="Liu J.Z."/>
            <person name="Shao H.Z."/>
            <person name="Wang X."/>
            <person name="Wang C.C."/>
            <person name="Yang T.C."/>
            <person name="Huo Q.B."/>
            <person name="Li W."/>
            <person name="Chen H.Y."/>
            <person name="Chen S.E."/>
            <person name="Zhou L.G."/>
            <person name="Ni X.B."/>
            <person name="Tian J.H."/>
            <person name="Sheng Y."/>
            <person name="Liu T."/>
            <person name="Pan Y.S."/>
            <person name="Xia L.Y."/>
            <person name="Li J."/>
            <person name="Zhao F."/>
            <person name="Cao W.C."/>
        </authorList>
    </citation>
    <scope>NUCLEOTIDE SEQUENCE [LARGE SCALE GENOMIC DNA]</scope>
    <source>
        <strain evidence="1">Iper-2018</strain>
    </source>
</reference>
<organism evidence="1 2">
    <name type="scientific">Ixodes persulcatus</name>
    <name type="common">Taiga tick</name>
    <dbReference type="NCBI Taxonomy" id="34615"/>
    <lineage>
        <taxon>Eukaryota</taxon>
        <taxon>Metazoa</taxon>
        <taxon>Ecdysozoa</taxon>
        <taxon>Arthropoda</taxon>
        <taxon>Chelicerata</taxon>
        <taxon>Arachnida</taxon>
        <taxon>Acari</taxon>
        <taxon>Parasitiformes</taxon>
        <taxon>Ixodida</taxon>
        <taxon>Ixodoidea</taxon>
        <taxon>Ixodidae</taxon>
        <taxon>Ixodinae</taxon>
        <taxon>Ixodes</taxon>
    </lineage>
</organism>
<name>A0AC60PFT7_IXOPE</name>